<accession>A0ABZ0XQP4</accession>
<evidence type="ECO:0000313" key="2">
    <source>
        <dbReference type="Proteomes" id="UP001326715"/>
    </source>
</evidence>
<reference evidence="1 2" key="1">
    <citation type="submission" date="2023-11" db="EMBL/GenBank/DDBJ databases">
        <title>MicrobeMod: A computational toolkit for identifying prokaryotic methylation and restriction-modification with nanopore sequencing.</title>
        <authorList>
            <person name="Crits-Christoph A."/>
            <person name="Kang S.C."/>
            <person name="Lee H."/>
            <person name="Ostrov N."/>
        </authorList>
    </citation>
    <scope>NUCLEOTIDE SEQUENCE [LARGE SCALE GENOMIC DNA]</scope>
    <source>
        <strain evidence="1 2">ATCC 23090</strain>
    </source>
</reference>
<keyword evidence="2" id="KW-1185">Reference proteome</keyword>
<name>A0ABZ0XQP4_9BACT</name>
<dbReference type="RefSeq" id="WP_072366786.1">
    <property type="nucleotide sequence ID" value="NZ_CP139972.1"/>
</dbReference>
<protein>
    <submittedName>
        <fullName evidence="1">Uncharacterized protein</fullName>
    </submittedName>
</protein>
<organism evidence="1 2">
    <name type="scientific">Chitinophaga sancti</name>
    <dbReference type="NCBI Taxonomy" id="1004"/>
    <lineage>
        <taxon>Bacteria</taxon>
        <taxon>Pseudomonadati</taxon>
        <taxon>Bacteroidota</taxon>
        <taxon>Chitinophagia</taxon>
        <taxon>Chitinophagales</taxon>
        <taxon>Chitinophagaceae</taxon>
        <taxon>Chitinophaga</taxon>
    </lineage>
</organism>
<gene>
    <name evidence="1" type="ORF">SR876_15990</name>
</gene>
<evidence type="ECO:0000313" key="1">
    <source>
        <dbReference type="EMBL" id="WQG93022.1"/>
    </source>
</evidence>
<dbReference type="EMBL" id="CP140154">
    <property type="protein sequence ID" value="WQG93022.1"/>
    <property type="molecule type" value="Genomic_DNA"/>
</dbReference>
<sequence length="101" mass="11854">MLSLPRSQATSKSDGRRMEWEENARVKPIHPYQFEINNAIDFKLILLRDLNKTYYTAKRQLTFAIIFKELQKEACTFILSTYFIIPVIKALKVQKACLNEV</sequence>
<dbReference type="Proteomes" id="UP001326715">
    <property type="component" value="Chromosome"/>
</dbReference>
<proteinExistence type="predicted"/>